<dbReference type="AlphaFoldDB" id="L1LFU8"/>
<dbReference type="Proteomes" id="UP000031512">
    <property type="component" value="Unassembled WGS sequence"/>
</dbReference>
<dbReference type="RefSeq" id="XP_004833601.1">
    <property type="nucleotide sequence ID" value="XM_004833544.1"/>
</dbReference>
<evidence type="ECO:0000313" key="3">
    <source>
        <dbReference type="Proteomes" id="UP000031512"/>
    </source>
</evidence>
<keyword evidence="1" id="KW-0732">Signal</keyword>
<evidence type="ECO:0000313" key="2">
    <source>
        <dbReference type="EMBL" id="EKX74149.1"/>
    </source>
</evidence>
<dbReference type="Pfam" id="PF04385">
    <property type="entry name" value="FAINT"/>
    <property type="match status" value="2"/>
</dbReference>
<gene>
    <name evidence="2" type="ORF">BEWA_041870</name>
</gene>
<dbReference type="InterPro" id="IPR007480">
    <property type="entry name" value="DUF529"/>
</dbReference>
<evidence type="ECO:0000256" key="1">
    <source>
        <dbReference type="SAM" id="SignalP"/>
    </source>
</evidence>
<feature type="signal peptide" evidence="1">
    <location>
        <begin position="1"/>
        <end position="19"/>
    </location>
</feature>
<proteinExistence type="predicted"/>
<accession>L1LFU8</accession>
<dbReference type="GeneID" id="15807597"/>
<comment type="caution">
    <text evidence="2">The sequence shown here is derived from an EMBL/GenBank/DDBJ whole genome shotgun (WGS) entry which is preliminary data.</text>
</comment>
<sequence length="299" mass="33860">MGIAKALLIILACRSCACGNVSDEDEKSKAYLTFEHKLVGVSLEISGRIDKNIFKVHNGSYCGISYRTYTTRSGYELTEVCDSGVIIWSSQGPGNSCLFARVTFKGCMRSYLRLYVRLQDGTYKMNTYKWEDSRWKIRNGTLYESSEDKSKVNAGKNARIRHSRLLRGSRGIMLDLTISNEAVSMSESKFRGVTTVLYTVAPGHFFTSIIDATSPIWDGRPGEICTIAKTHSDFNTKLLKIHVKNQASLEDQYYDRNQCGEWTRIEKPTFEAKVDEMKIRGQITPQPDLLCYEQLDDSV</sequence>
<protein>
    <submittedName>
        <fullName evidence="2">Signal peptide containing protein</fullName>
    </submittedName>
</protein>
<dbReference type="VEuPathDB" id="PiroplasmaDB:BEWA_041870"/>
<dbReference type="EMBL" id="ACOU01000002">
    <property type="protein sequence ID" value="EKX74149.1"/>
    <property type="molecule type" value="Genomic_DNA"/>
</dbReference>
<organism evidence="2 3">
    <name type="scientific">Theileria equi strain WA</name>
    <dbReference type="NCBI Taxonomy" id="1537102"/>
    <lineage>
        <taxon>Eukaryota</taxon>
        <taxon>Sar</taxon>
        <taxon>Alveolata</taxon>
        <taxon>Apicomplexa</taxon>
        <taxon>Aconoidasida</taxon>
        <taxon>Piroplasmida</taxon>
        <taxon>Theileriidae</taxon>
        <taxon>Theileria</taxon>
    </lineage>
</organism>
<feature type="chain" id="PRO_5003952624" evidence="1">
    <location>
        <begin position="20"/>
        <end position="299"/>
    </location>
</feature>
<dbReference type="KEGG" id="beq:BEWA_041870"/>
<keyword evidence="3" id="KW-1185">Reference proteome</keyword>
<reference evidence="2 3" key="1">
    <citation type="journal article" date="2012" name="BMC Genomics">
        <title>Comparative genomic analysis and phylogenetic position of Theileria equi.</title>
        <authorList>
            <person name="Kappmeyer L.S."/>
            <person name="Thiagarajan M."/>
            <person name="Herndon D.R."/>
            <person name="Ramsay J.D."/>
            <person name="Caler E."/>
            <person name="Djikeng A."/>
            <person name="Gillespie J.J."/>
            <person name="Lau A.O."/>
            <person name="Roalson E.H."/>
            <person name="Silva J.C."/>
            <person name="Silva M.G."/>
            <person name="Suarez C.E."/>
            <person name="Ueti M.W."/>
            <person name="Nene V.M."/>
            <person name="Mealey R.H."/>
            <person name="Knowles D.P."/>
            <person name="Brayton K.A."/>
        </authorList>
    </citation>
    <scope>NUCLEOTIDE SEQUENCE [LARGE SCALE GENOMIC DNA]</scope>
    <source>
        <strain evidence="2 3">WA</strain>
    </source>
</reference>
<name>L1LFU8_THEEQ</name>